<dbReference type="EMBL" id="CM047737">
    <property type="protein sequence ID" value="KAJ0048945.1"/>
    <property type="molecule type" value="Genomic_DNA"/>
</dbReference>
<accession>A0ACC0ZBL9</accession>
<keyword evidence="2" id="KW-1185">Reference proteome</keyword>
<reference evidence="2" key="1">
    <citation type="journal article" date="2023" name="G3 (Bethesda)">
        <title>Genome assembly and association tests identify interacting loci associated with vigor, precocity, and sex in interspecific pistachio rootstocks.</title>
        <authorList>
            <person name="Palmer W."/>
            <person name="Jacygrad E."/>
            <person name="Sagayaradj S."/>
            <person name="Cavanaugh K."/>
            <person name="Han R."/>
            <person name="Bertier L."/>
            <person name="Beede B."/>
            <person name="Kafkas S."/>
            <person name="Golino D."/>
            <person name="Preece J."/>
            <person name="Michelmore R."/>
        </authorList>
    </citation>
    <scope>NUCLEOTIDE SEQUENCE [LARGE SCALE GENOMIC DNA]</scope>
</reference>
<organism evidence="1 2">
    <name type="scientific">Pistacia integerrima</name>
    <dbReference type="NCBI Taxonomy" id="434235"/>
    <lineage>
        <taxon>Eukaryota</taxon>
        <taxon>Viridiplantae</taxon>
        <taxon>Streptophyta</taxon>
        <taxon>Embryophyta</taxon>
        <taxon>Tracheophyta</taxon>
        <taxon>Spermatophyta</taxon>
        <taxon>Magnoliopsida</taxon>
        <taxon>eudicotyledons</taxon>
        <taxon>Gunneridae</taxon>
        <taxon>Pentapetalae</taxon>
        <taxon>rosids</taxon>
        <taxon>malvids</taxon>
        <taxon>Sapindales</taxon>
        <taxon>Anacardiaceae</taxon>
        <taxon>Pistacia</taxon>
    </lineage>
</organism>
<comment type="caution">
    <text evidence="1">The sequence shown here is derived from an EMBL/GenBank/DDBJ whole genome shotgun (WGS) entry which is preliminary data.</text>
</comment>
<name>A0ACC0ZBL9_9ROSI</name>
<proteinExistence type="predicted"/>
<sequence length="230" mass="25601">METSDGLDNSRIIENSIVSYEEFTRDQKFTNLEAEAQKILQSLLAKLQTQVELMTTEHGILRPTERIYVKLVKAFLEAGKIKDLAHFLIKAEKEDSLVSHDGLALGHAINLCISLGWLDQAHDLLDEMRLAGVRASSSVYASLLKAYIEANQAGEVTALLRDARNAGVQLDSSCYEALIQSRVIREDTQGALHLFKAMKEAKIPRTGHQEFEMLVKGCAENREAGMMAKL</sequence>
<evidence type="ECO:0000313" key="1">
    <source>
        <dbReference type="EMBL" id="KAJ0048945.1"/>
    </source>
</evidence>
<gene>
    <name evidence="1" type="ORF">Pint_17065</name>
</gene>
<evidence type="ECO:0000313" key="2">
    <source>
        <dbReference type="Proteomes" id="UP001163603"/>
    </source>
</evidence>
<dbReference type="Proteomes" id="UP001163603">
    <property type="component" value="Chromosome 2"/>
</dbReference>
<protein>
    <submittedName>
        <fullName evidence="1">Uncharacterized protein</fullName>
    </submittedName>
</protein>